<organism evidence="1 2">
    <name type="scientific">Candidatus Syntrophosphaera thermopropionivorans</name>
    <dbReference type="NCBI Taxonomy" id="2593015"/>
    <lineage>
        <taxon>Bacteria</taxon>
        <taxon>Pseudomonadati</taxon>
        <taxon>Candidatus Cloacimonadota</taxon>
        <taxon>Candidatus Cloacimonadia</taxon>
        <taxon>Candidatus Cloacimonadales</taxon>
        <taxon>Candidatus Cloacimonadaceae</taxon>
        <taxon>Candidatus Syntrophosphaera</taxon>
    </lineage>
</organism>
<name>A0AC61QHU0_9BACT</name>
<sequence length="723" mass="81192">MDQSSQEAVMQEFSQLLKWFVIALIIISVISLIRIFRLRHKMNAGKKQQPPQSRPYQTRRNVKPGAPKSQRQNMPPGRPTQTPISFTFIIIMVMLGLMLLFSWLGGREQIIEASYTEFTAQLAQGEIKSVTFTDQDMIYTTLSGKKYHTLLPPLEDPNLMPQLLENKVEINTKKPSHWASILSYLLPLVLLLVFWWLLMRGVSNQNTQAFSFSKSKARLHQGDRTTVTFKDVAGVDEAKEELQEIVDYLKEPRKFQRIGARIPRGVLLVGRPGTGKTLLARAVAGEAGVPFYSISGSDFVEMFVGVGAARVRDLFDQAKKNAPCITFIDEIDAVGRHRGSGLGGGHDEREQTLNQLLVEMDGFEINDSVIIIAATNRPDILDPALLRPGRFDRQVTVDLPDIKGRTEILKVHASKLPLAPDVNLEVIARGTPGFSGAELANIVNEAALLAARQGKQLIDMEDFEEAKDKLILGKEKKSRVIPEEDKKLTAVHEIGHVLTSVFQETTEPVHKVSIIPRGFSAGATHFLQTDRMNYSRKYLEETMVELLGGRAAEEIVFGELTTGASNDLERVTEIAKKMVCVWGMSDAFGPMTIGKDQTEVFLGKELVERDVHSNETAQLVDSEIRGFIYRAYDRALNILRRHIDILEKMSAILLEKEILGTDEIFEFLLAEVEEDEKDIIMKKYQKAKELRFEHSVKPVPPENPETKEQQESAAQTPPSEPQD</sequence>
<reference evidence="1" key="1">
    <citation type="submission" date="2019-03" db="EMBL/GenBank/DDBJ databases">
        <title>Candidatus Syntrophosphaera thermopropionivorans: a novel player in syntrophic propionate oxidation during anaerobic digestion.</title>
        <authorList>
            <person name="Dyksma S."/>
        </authorList>
    </citation>
    <scope>NUCLEOTIDE SEQUENCE</scope>
    <source>
        <strain evidence="1">W5</strain>
    </source>
</reference>
<accession>A0AC61QHU0</accession>
<evidence type="ECO:0000313" key="2">
    <source>
        <dbReference type="Proteomes" id="UP000294588"/>
    </source>
</evidence>
<evidence type="ECO:0000313" key="1">
    <source>
        <dbReference type="EMBL" id="TDF72524.1"/>
    </source>
</evidence>
<keyword evidence="2" id="KW-1185">Reference proteome</keyword>
<protein>
    <submittedName>
        <fullName evidence="1">ATP-dependent metallopeptidase FtsH/Yme1/Tma family protein</fullName>
    </submittedName>
</protein>
<proteinExistence type="predicted"/>
<comment type="caution">
    <text evidence="1">The sequence shown here is derived from an EMBL/GenBank/DDBJ whole genome shotgun (WGS) entry which is preliminary data.</text>
</comment>
<dbReference type="EMBL" id="SMOG01000029">
    <property type="protein sequence ID" value="TDF72524.1"/>
    <property type="molecule type" value="Genomic_DNA"/>
</dbReference>
<gene>
    <name evidence="1" type="ORF">E0946_06610</name>
</gene>
<dbReference type="Proteomes" id="UP000294588">
    <property type="component" value="Unassembled WGS sequence"/>
</dbReference>